<evidence type="ECO:0000313" key="7">
    <source>
        <dbReference type="Proteomes" id="UP000321079"/>
    </source>
</evidence>
<reference evidence="6 7" key="1">
    <citation type="submission" date="2019-07" db="EMBL/GenBank/DDBJ databases">
        <title>Whole genome shotgun sequence of Gluconobacter kanchanaburiensis NBRC 103587.</title>
        <authorList>
            <person name="Hosoyama A."/>
            <person name="Uohara A."/>
            <person name="Ohji S."/>
            <person name="Ichikawa N."/>
        </authorList>
    </citation>
    <scope>NUCLEOTIDE SEQUENCE [LARGE SCALE GENOMIC DNA]</scope>
    <source>
        <strain evidence="6 7">NBRC 103587</strain>
    </source>
</reference>
<comment type="caution">
    <text evidence="6">The sequence shown here is derived from an EMBL/GenBank/DDBJ whole genome shotgun (WGS) entry which is preliminary data.</text>
</comment>
<dbReference type="InterPro" id="IPR017871">
    <property type="entry name" value="ABC_transporter-like_CS"/>
</dbReference>
<dbReference type="RefSeq" id="WP_146862572.1">
    <property type="nucleotide sequence ID" value="NZ_BARK01000070.1"/>
</dbReference>
<dbReference type="OrthoDB" id="9767950at2"/>
<dbReference type="AlphaFoldDB" id="A0A511B9C8"/>
<feature type="domain" description="ABC transporter" evidence="5">
    <location>
        <begin position="5"/>
        <end position="250"/>
    </location>
</feature>
<dbReference type="Pfam" id="PF00005">
    <property type="entry name" value="ABC_tran"/>
    <property type="match status" value="1"/>
</dbReference>
<comment type="similarity">
    <text evidence="1">Belongs to the ABC transporter superfamily.</text>
</comment>
<evidence type="ECO:0000259" key="5">
    <source>
        <dbReference type="PROSITE" id="PS50893"/>
    </source>
</evidence>
<name>A0A511B9C8_9PROT</name>
<evidence type="ECO:0000256" key="2">
    <source>
        <dbReference type="ARBA" id="ARBA00022448"/>
    </source>
</evidence>
<dbReference type="SUPFAM" id="SSF52540">
    <property type="entry name" value="P-loop containing nucleoside triphosphate hydrolases"/>
    <property type="match status" value="1"/>
</dbReference>
<dbReference type="Gene3D" id="3.40.50.300">
    <property type="entry name" value="P-loop containing nucleotide triphosphate hydrolases"/>
    <property type="match status" value="1"/>
</dbReference>
<evidence type="ECO:0000256" key="4">
    <source>
        <dbReference type="ARBA" id="ARBA00022840"/>
    </source>
</evidence>
<evidence type="ECO:0000313" key="6">
    <source>
        <dbReference type="EMBL" id="GEK96914.1"/>
    </source>
</evidence>
<dbReference type="PROSITE" id="PS50893">
    <property type="entry name" value="ABC_TRANSPORTER_2"/>
    <property type="match status" value="1"/>
</dbReference>
<dbReference type="InterPro" id="IPR027417">
    <property type="entry name" value="P-loop_NTPase"/>
</dbReference>
<evidence type="ECO:0000256" key="3">
    <source>
        <dbReference type="ARBA" id="ARBA00022741"/>
    </source>
</evidence>
<dbReference type="CDD" id="cd03257">
    <property type="entry name" value="ABC_NikE_OppD_transporters"/>
    <property type="match status" value="1"/>
</dbReference>
<dbReference type="GO" id="GO:0016887">
    <property type="term" value="F:ATP hydrolysis activity"/>
    <property type="evidence" value="ECO:0007669"/>
    <property type="project" value="InterPro"/>
</dbReference>
<accession>A0A511B9C8</accession>
<sequence>MIPILQARDVTYHLAERQNRVFKRRFSKAILQNICLDLHGGRTLGIIGASGSGKSTLCRVLSGLVSPSGGQVLYQGQDLETAPADVRKKIRPSIQMIFQDPYGALDPRQTVRDIVGEPLADAPNRDAHIASALAEVGLSMDVAGRYPQAFSGGQRQRIAIARSLITRPSVIIADEAVSALDVSTQAVVLNLLLDLQQRHGLAYVFVSHDLAVIRHLSHDIAVLDAGHIVESGAAQDILHAPAHPVTQALIENSY</sequence>
<dbReference type="GO" id="GO:0005524">
    <property type="term" value="F:ATP binding"/>
    <property type="evidence" value="ECO:0007669"/>
    <property type="project" value="UniProtKB-KW"/>
</dbReference>
<proteinExistence type="inferred from homology"/>
<organism evidence="6 7">
    <name type="scientific">Gluconobacter kanchanaburiensis NBRC 103587</name>
    <dbReference type="NCBI Taxonomy" id="1307948"/>
    <lineage>
        <taxon>Bacteria</taxon>
        <taxon>Pseudomonadati</taxon>
        <taxon>Pseudomonadota</taxon>
        <taxon>Alphaproteobacteria</taxon>
        <taxon>Acetobacterales</taxon>
        <taxon>Acetobacteraceae</taxon>
        <taxon>Gluconobacter</taxon>
    </lineage>
</organism>
<keyword evidence="2" id="KW-0813">Transport</keyword>
<dbReference type="SMART" id="SM00382">
    <property type="entry name" value="AAA"/>
    <property type="match status" value="1"/>
</dbReference>
<protein>
    <submittedName>
        <fullName evidence="6">ABC transporter ATP-binding protein</fullName>
    </submittedName>
</protein>
<dbReference type="GO" id="GO:0055085">
    <property type="term" value="P:transmembrane transport"/>
    <property type="evidence" value="ECO:0007669"/>
    <property type="project" value="UniProtKB-ARBA"/>
</dbReference>
<gene>
    <name evidence="6" type="ORF">GKA01_21110</name>
</gene>
<keyword evidence="4 6" id="KW-0067">ATP-binding</keyword>
<dbReference type="PANTHER" id="PTHR43776">
    <property type="entry name" value="TRANSPORT ATP-BINDING PROTEIN"/>
    <property type="match status" value="1"/>
</dbReference>
<evidence type="ECO:0000256" key="1">
    <source>
        <dbReference type="ARBA" id="ARBA00005417"/>
    </source>
</evidence>
<dbReference type="InterPro" id="IPR050319">
    <property type="entry name" value="ABC_transp_ATP-bind"/>
</dbReference>
<dbReference type="PANTHER" id="PTHR43776:SF7">
    <property type="entry name" value="D,D-DIPEPTIDE TRANSPORT ATP-BINDING PROTEIN DDPF-RELATED"/>
    <property type="match status" value="1"/>
</dbReference>
<dbReference type="PROSITE" id="PS00211">
    <property type="entry name" value="ABC_TRANSPORTER_1"/>
    <property type="match status" value="1"/>
</dbReference>
<dbReference type="EMBL" id="BJVA01000013">
    <property type="protein sequence ID" value="GEK96914.1"/>
    <property type="molecule type" value="Genomic_DNA"/>
</dbReference>
<dbReference type="Proteomes" id="UP000321079">
    <property type="component" value="Unassembled WGS sequence"/>
</dbReference>
<dbReference type="InterPro" id="IPR003593">
    <property type="entry name" value="AAA+_ATPase"/>
</dbReference>
<dbReference type="InterPro" id="IPR003439">
    <property type="entry name" value="ABC_transporter-like_ATP-bd"/>
</dbReference>
<keyword evidence="3" id="KW-0547">Nucleotide-binding</keyword>
<keyword evidence="7" id="KW-1185">Reference proteome</keyword>